<dbReference type="PANTHER" id="PTHR24305:SF187">
    <property type="entry name" value="P450, PUTATIVE (EUROFUNG)-RELATED"/>
    <property type="match status" value="1"/>
</dbReference>
<dbReference type="EMBL" id="BPQB01000022">
    <property type="protein sequence ID" value="GJE91627.1"/>
    <property type="molecule type" value="Genomic_DNA"/>
</dbReference>
<gene>
    <name evidence="10" type="ORF">PsYK624_077770</name>
</gene>
<evidence type="ECO:0000256" key="7">
    <source>
        <dbReference type="ARBA" id="ARBA00023033"/>
    </source>
</evidence>
<keyword evidence="9" id="KW-1133">Transmembrane helix</keyword>
<dbReference type="GO" id="GO:0005506">
    <property type="term" value="F:iron ion binding"/>
    <property type="evidence" value="ECO:0007669"/>
    <property type="project" value="InterPro"/>
</dbReference>
<evidence type="ECO:0000256" key="2">
    <source>
        <dbReference type="ARBA" id="ARBA00005179"/>
    </source>
</evidence>
<dbReference type="GO" id="GO:0016705">
    <property type="term" value="F:oxidoreductase activity, acting on paired donors, with incorporation or reduction of molecular oxygen"/>
    <property type="evidence" value="ECO:0007669"/>
    <property type="project" value="InterPro"/>
</dbReference>
<dbReference type="GO" id="GO:0004497">
    <property type="term" value="F:monooxygenase activity"/>
    <property type="evidence" value="ECO:0007669"/>
    <property type="project" value="UniProtKB-KW"/>
</dbReference>
<evidence type="ECO:0000256" key="8">
    <source>
        <dbReference type="PIRSR" id="PIRSR602403-1"/>
    </source>
</evidence>
<dbReference type="PRINTS" id="PR00465">
    <property type="entry name" value="EP450IV"/>
</dbReference>
<name>A0A9P3G9A7_9APHY</name>
<feature type="binding site" description="axial binding residue" evidence="8">
    <location>
        <position position="501"/>
    </location>
    <ligand>
        <name>heme</name>
        <dbReference type="ChEBI" id="CHEBI:30413"/>
    </ligand>
    <ligandPart>
        <name>Fe</name>
        <dbReference type="ChEBI" id="CHEBI:18248"/>
    </ligandPart>
</feature>
<evidence type="ECO:0000313" key="10">
    <source>
        <dbReference type="EMBL" id="GJE91627.1"/>
    </source>
</evidence>
<keyword evidence="9" id="KW-0812">Transmembrane</keyword>
<dbReference type="CDD" id="cd11061">
    <property type="entry name" value="CYP67-like"/>
    <property type="match status" value="1"/>
</dbReference>
<evidence type="ECO:0000256" key="5">
    <source>
        <dbReference type="ARBA" id="ARBA00023002"/>
    </source>
</evidence>
<protein>
    <submittedName>
        <fullName evidence="10">Cytochrome P450</fullName>
    </submittedName>
</protein>
<evidence type="ECO:0000256" key="3">
    <source>
        <dbReference type="ARBA" id="ARBA00010617"/>
    </source>
</evidence>
<keyword evidence="5" id="KW-0560">Oxidoreductase</keyword>
<dbReference type="Proteomes" id="UP000703269">
    <property type="component" value="Unassembled WGS sequence"/>
</dbReference>
<dbReference type="PANTHER" id="PTHR24305">
    <property type="entry name" value="CYTOCHROME P450"/>
    <property type="match status" value="1"/>
</dbReference>
<dbReference type="InterPro" id="IPR001128">
    <property type="entry name" value="Cyt_P450"/>
</dbReference>
<keyword evidence="7" id="KW-0503">Monooxygenase</keyword>
<dbReference type="OrthoDB" id="6692864at2759"/>
<accession>A0A9P3G9A7</accession>
<organism evidence="10 11">
    <name type="scientific">Phanerochaete sordida</name>
    <dbReference type="NCBI Taxonomy" id="48140"/>
    <lineage>
        <taxon>Eukaryota</taxon>
        <taxon>Fungi</taxon>
        <taxon>Dikarya</taxon>
        <taxon>Basidiomycota</taxon>
        <taxon>Agaricomycotina</taxon>
        <taxon>Agaricomycetes</taxon>
        <taxon>Polyporales</taxon>
        <taxon>Phanerochaetaceae</taxon>
        <taxon>Phanerochaete</taxon>
    </lineage>
</organism>
<dbReference type="InterPro" id="IPR050121">
    <property type="entry name" value="Cytochrome_P450_monoxygenase"/>
</dbReference>
<feature type="transmembrane region" description="Helical" evidence="9">
    <location>
        <begin position="15"/>
        <end position="33"/>
    </location>
</feature>
<dbReference type="Pfam" id="PF00067">
    <property type="entry name" value="p450"/>
    <property type="match status" value="1"/>
</dbReference>
<evidence type="ECO:0000256" key="1">
    <source>
        <dbReference type="ARBA" id="ARBA00001971"/>
    </source>
</evidence>
<dbReference type="InterPro" id="IPR002403">
    <property type="entry name" value="Cyt_P450_E_grp-IV"/>
</dbReference>
<keyword evidence="4 8" id="KW-0479">Metal-binding</keyword>
<keyword evidence="6 8" id="KW-0408">Iron</keyword>
<dbReference type="SUPFAM" id="SSF48264">
    <property type="entry name" value="Cytochrome P450"/>
    <property type="match status" value="1"/>
</dbReference>
<sequence length="558" mass="62693">MGTNAQLPLLFPRDAFLAIALSAVGAHLVFKKWEPKQLRIVSLLLLFVPACLSALLVPHYGALRGIPLCFATYWSALSLSILFYRLGPLHPLSRYPGPLPAKVTKLWHAWQVHAGKQHLYLQRLHDKYGDIVRIGPNEVSIRDASCIMPILGSQGMPKSDMFLGRNMWPETAPLIGYRDPAEHMKRRKPWSRAFSSAAVREFEPIIQQRVHQLVEALGARQGQVVDFAEWISFFTYDFMGDMVFGGWTEMMRDGADQGGLWDLLRRGLVIGAFWGEVPWVSYYAKKLPWIATENKAMRVMAFSRTEQRYASGSASKDLFYYLSNEDGAEKTSPPRNIVIGDGLLALVAGSDTTATVVANTMYELLRHPNIFKRLQAEVDKFYPPGEDSLDAKHIKDMHYLEAVINEGLRMYPAVPSGSHRAPEVGKGGKAVGPYFIPEGTQTRVHFWSIHRDARNFSCPETFWPERWLVAEGVEALPAGAPAPLVHNANAFTPFSFGPYNCVGKNIALAEMKQLLCHLVQKLEIRFADGVDPETYTRAAEDHFVYVVGKLPVVVRRRD</sequence>
<dbReference type="AlphaFoldDB" id="A0A9P3G9A7"/>
<proteinExistence type="inferred from homology"/>
<keyword evidence="8" id="KW-0349">Heme</keyword>
<dbReference type="InterPro" id="IPR036396">
    <property type="entry name" value="Cyt_P450_sf"/>
</dbReference>
<keyword evidence="9" id="KW-0472">Membrane</keyword>
<evidence type="ECO:0000313" key="11">
    <source>
        <dbReference type="Proteomes" id="UP000703269"/>
    </source>
</evidence>
<evidence type="ECO:0000256" key="6">
    <source>
        <dbReference type="ARBA" id="ARBA00023004"/>
    </source>
</evidence>
<dbReference type="GO" id="GO:0020037">
    <property type="term" value="F:heme binding"/>
    <property type="evidence" value="ECO:0007669"/>
    <property type="project" value="InterPro"/>
</dbReference>
<comment type="caution">
    <text evidence="10">The sequence shown here is derived from an EMBL/GenBank/DDBJ whole genome shotgun (WGS) entry which is preliminary data.</text>
</comment>
<reference evidence="10 11" key="1">
    <citation type="submission" date="2021-08" db="EMBL/GenBank/DDBJ databases">
        <title>Draft Genome Sequence of Phanerochaete sordida strain YK-624.</title>
        <authorList>
            <person name="Mori T."/>
            <person name="Dohra H."/>
            <person name="Suzuki T."/>
            <person name="Kawagishi H."/>
            <person name="Hirai H."/>
        </authorList>
    </citation>
    <scope>NUCLEOTIDE SEQUENCE [LARGE SCALE GENOMIC DNA]</scope>
    <source>
        <strain evidence="10 11">YK-624</strain>
    </source>
</reference>
<evidence type="ECO:0000256" key="4">
    <source>
        <dbReference type="ARBA" id="ARBA00022723"/>
    </source>
</evidence>
<comment type="cofactor">
    <cofactor evidence="1 8">
        <name>heme</name>
        <dbReference type="ChEBI" id="CHEBI:30413"/>
    </cofactor>
</comment>
<feature type="transmembrane region" description="Helical" evidence="9">
    <location>
        <begin position="40"/>
        <end position="59"/>
    </location>
</feature>
<dbReference type="PRINTS" id="PR00385">
    <property type="entry name" value="P450"/>
</dbReference>
<evidence type="ECO:0000256" key="9">
    <source>
        <dbReference type="SAM" id="Phobius"/>
    </source>
</evidence>
<keyword evidence="11" id="KW-1185">Reference proteome</keyword>
<dbReference type="Gene3D" id="1.10.630.10">
    <property type="entry name" value="Cytochrome P450"/>
    <property type="match status" value="1"/>
</dbReference>
<comment type="pathway">
    <text evidence="2">Secondary metabolite biosynthesis.</text>
</comment>
<comment type="similarity">
    <text evidence="3">Belongs to the cytochrome P450 family.</text>
</comment>